<dbReference type="AlphaFoldDB" id="A0A1S0TK50"/>
<feature type="domain" description="G-protein coupled receptors family 1 profile" evidence="6">
    <location>
        <begin position="1"/>
        <end position="183"/>
    </location>
</feature>
<evidence type="ECO:0000256" key="2">
    <source>
        <dbReference type="ARBA" id="ARBA00022692"/>
    </source>
</evidence>
<evidence type="ECO:0000256" key="4">
    <source>
        <dbReference type="ARBA" id="ARBA00023136"/>
    </source>
</evidence>
<sequence>MSAVSTLMVSTDRIISLTFPMRYFEKNYSYQIKQIIFYFGSVSLYILIGWILSTTRDIDSMLKSFCWTSDVLEPFFANLNALVMIISTSLSVILYIIVYLLSRKHLRRIKSNQTERSLRLFEARQRKLTITIGVSCVLTLFFYVIPLSFKMLIYDYDDDPTTYYDELLRMAVAISCNLNPITNIAAILIKQDDIACYVRQLFPKCIQKSIFKCNQITIAYCVKE</sequence>
<dbReference type="CTD" id="9950819"/>
<evidence type="ECO:0000259" key="6">
    <source>
        <dbReference type="PROSITE" id="PS50262"/>
    </source>
</evidence>
<dbReference type="InterPro" id="IPR017452">
    <property type="entry name" value="GPCR_Rhodpsn_7TM"/>
</dbReference>
<dbReference type="FunCoup" id="A0A1S0TK50">
    <property type="interactions" value="48"/>
</dbReference>
<feature type="transmembrane region" description="Helical" evidence="5">
    <location>
        <begin position="35"/>
        <end position="55"/>
    </location>
</feature>
<gene>
    <name evidence="7" type="ORF">LOAG_13347</name>
</gene>
<evidence type="ECO:0000256" key="5">
    <source>
        <dbReference type="SAM" id="Phobius"/>
    </source>
</evidence>
<dbReference type="GeneID" id="9950819"/>
<dbReference type="OMA" id="CIRRHAV"/>
<dbReference type="Gene3D" id="1.20.1070.10">
    <property type="entry name" value="Rhodopsin 7-helix transmembrane proteins"/>
    <property type="match status" value="1"/>
</dbReference>
<evidence type="ECO:0000256" key="1">
    <source>
        <dbReference type="ARBA" id="ARBA00004370"/>
    </source>
</evidence>
<dbReference type="CDD" id="cd00637">
    <property type="entry name" value="7tm_classA_rhodopsin-like"/>
    <property type="match status" value="1"/>
</dbReference>
<dbReference type="PROSITE" id="PS50262">
    <property type="entry name" value="G_PROTEIN_RECEP_F1_2"/>
    <property type="match status" value="1"/>
</dbReference>
<dbReference type="InterPro" id="IPR019426">
    <property type="entry name" value="7TM_GPCR_serpentine_rcpt_Srv"/>
</dbReference>
<dbReference type="KEGG" id="loa:LOAG_13347"/>
<reference evidence="7" key="1">
    <citation type="submission" date="2012-04" db="EMBL/GenBank/DDBJ databases">
        <title>The Genome Sequence of Loa loa.</title>
        <authorList>
            <consortium name="The Broad Institute Genome Sequencing Platform"/>
            <consortium name="Broad Institute Genome Sequencing Center for Infectious Disease"/>
            <person name="Nutman T.B."/>
            <person name="Fink D.L."/>
            <person name="Russ C."/>
            <person name="Young S."/>
            <person name="Zeng Q."/>
            <person name="Gargeya S."/>
            <person name="Alvarado L."/>
            <person name="Berlin A."/>
            <person name="Chapman S.B."/>
            <person name="Chen Z."/>
            <person name="Freedman E."/>
            <person name="Gellesch M."/>
            <person name="Goldberg J."/>
            <person name="Griggs A."/>
            <person name="Gujja S."/>
            <person name="Heilman E.R."/>
            <person name="Heiman D."/>
            <person name="Howarth C."/>
            <person name="Mehta T."/>
            <person name="Neiman D."/>
            <person name="Pearson M."/>
            <person name="Roberts A."/>
            <person name="Saif S."/>
            <person name="Shea T."/>
            <person name="Shenoy N."/>
            <person name="Sisk P."/>
            <person name="Stolte C."/>
            <person name="Sykes S."/>
            <person name="White J."/>
            <person name="Yandava C."/>
            <person name="Haas B."/>
            <person name="Henn M.R."/>
            <person name="Nusbaum C."/>
            <person name="Birren B."/>
        </authorList>
    </citation>
    <scope>NUCLEOTIDE SEQUENCE [LARGE SCALE GENOMIC DNA]</scope>
</reference>
<feature type="transmembrane region" description="Helical" evidence="5">
    <location>
        <begin position="128"/>
        <end position="147"/>
    </location>
</feature>
<keyword evidence="3 5" id="KW-1133">Transmembrane helix</keyword>
<feature type="transmembrane region" description="Helical" evidence="5">
    <location>
        <begin position="75"/>
        <end position="101"/>
    </location>
</feature>
<keyword evidence="2 5" id="KW-0812">Transmembrane</keyword>
<dbReference type="InParanoid" id="A0A1S0TK50"/>
<evidence type="ECO:0000256" key="3">
    <source>
        <dbReference type="ARBA" id="ARBA00022989"/>
    </source>
</evidence>
<comment type="subcellular location">
    <subcellularLocation>
        <location evidence="1">Membrane</location>
    </subcellularLocation>
</comment>
<dbReference type="SUPFAM" id="SSF81321">
    <property type="entry name" value="Family A G protein-coupled receptor-like"/>
    <property type="match status" value="1"/>
</dbReference>
<accession>A0A1S0TK50</accession>
<dbReference type="GO" id="GO:0016020">
    <property type="term" value="C:membrane"/>
    <property type="evidence" value="ECO:0007669"/>
    <property type="project" value="UniProtKB-SubCell"/>
</dbReference>
<feature type="transmembrane region" description="Helical" evidence="5">
    <location>
        <begin position="167"/>
        <end position="189"/>
    </location>
</feature>
<protein>
    <recommendedName>
        <fullName evidence="6">G-protein coupled receptors family 1 profile domain-containing protein</fullName>
    </recommendedName>
</protein>
<dbReference type="RefSeq" id="XP_003148904.1">
    <property type="nucleotide sequence ID" value="XM_003148856.1"/>
</dbReference>
<proteinExistence type="predicted"/>
<dbReference type="OrthoDB" id="5857186at2759"/>
<keyword evidence="4 5" id="KW-0472">Membrane</keyword>
<dbReference type="Pfam" id="PF10323">
    <property type="entry name" value="7TM_GPCR_Srv"/>
    <property type="match status" value="1"/>
</dbReference>
<organism evidence="7">
    <name type="scientific">Loa loa</name>
    <name type="common">Eye worm</name>
    <name type="synonym">Filaria loa</name>
    <dbReference type="NCBI Taxonomy" id="7209"/>
    <lineage>
        <taxon>Eukaryota</taxon>
        <taxon>Metazoa</taxon>
        <taxon>Ecdysozoa</taxon>
        <taxon>Nematoda</taxon>
        <taxon>Chromadorea</taxon>
        <taxon>Rhabditida</taxon>
        <taxon>Spirurina</taxon>
        <taxon>Spiruromorpha</taxon>
        <taxon>Filarioidea</taxon>
        <taxon>Onchocercidae</taxon>
        <taxon>Loa</taxon>
    </lineage>
</organism>
<evidence type="ECO:0000313" key="7">
    <source>
        <dbReference type="EMBL" id="EFO15164.1"/>
    </source>
</evidence>
<name>A0A1S0TK50_LOALO</name>
<dbReference type="EMBL" id="JH713082">
    <property type="protein sequence ID" value="EFO15164.1"/>
    <property type="molecule type" value="Genomic_DNA"/>
</dbReference>